<proteinExistence type="predicted"/>
<dbReference type="PANTHER" id="PTHR13904:SF0">
    <property type="entry name" value="U4_U6 SMALL NUCLEAR RIBONUCLEOPROTEIN PRP31"/>
    <property type="match status" value="1"/>
</dbReference>
<feature type="compositionally biased region" description="Basic residues" evidence="4">
    <location>
        <begin position="64"/>
        <end position="74"/>
    </location>
</feature>
<evidence type="ECO:0000256" key="1">
    <source>
        <dbReference type="ARBA" id="ARBA00004123"/>
    </source>
</evidence>
<dbReference type="InterPro" id="IPR042239">
    <property type="entry name" value="Nop_C"/>
</dbReference>
<keyword evidence="2" id="KW-0539">Nucleus</keyword>
<sequence length="148" mass="16550">MLAGRLLVAKSTLAARVDSTRGDLSGNTRKAFWEEIRKKIGKWQEPSPAKQPKLLAVPDYSDPKKKKRGGRRLRRMKERYAITDMRKLANRIQFGIPEETSLGDGLGVGFGMLGPAGIGKLRQTKLAKKLKEKHYGLTSGTFSKIKRI</sequence>
<evidence type="ECO:0000256" key="3">
    <source>
        <dbReference type="ARBA" id="ARBA00023274"/>
    </source>
</evidence>
<dbReference type="SUPFAM" id="SSF89124">
    <property type="entry name" value="Nop domain"/>
    <property type="match status" value="1"/>
</dbReference>
<feature type="domain" description="Nop" evidence="5">
    <location>
        <begin position="1"/>
        <end position="45"/>
    </location>
</feature>
<protein>
    <recommendedName>
        <fullName evidence="5">Nop domain-containing protein</fullName>
    </recommendedName>
</protein>
<evidence type="ECO:0000313" key="6">
    <source>
        <dbReference type="EMBL" id="KAK9942680.1"/>
    </source>
</evidence>
<keyword evidence="3" id="KW-0687">Ribonucleoprotein</keyword>
<evidence type="ECO:0000313" key="7">
    <source>
        <dbReference type="Proteomes" id="UP001457282"/>
    </source>
</evidence>
<dbReference type="Pfam" id="PF09785">
    <property type="entry name" value="Prp31_C"/>
    <property type="match status" value="1"/>
</dbReference>
<comment type="subcellular location">
    <subcellularLocation>
        <location evidence="1">Nucleus</location>
    </subcellularLocation>
</comment>
<comment type="caution">
    <text evidence="6">The sequence shown here is derived from an EMBL/GenBank/DDBJ whole genome shotgun (WGS) entry which is preliminary data.</text>
</comment>
<dbReference type="GO" id="GO:0000244">
    <property type="term" value="P:spliceosomal tri-snRNP complex assembly"/>
    <property type="evidence" value="ECO:0007669"/>
    <property type="project" value="InterPro"/>
</dbReference>
<name>A0AAW1Y137_RUBAR</name>
<dbReference type="Proteomes" id="UP001457282">
    <property type="component" value="Unassembled WGS sequence"/>
</dbReference>
<evidence type="ECO:0000256" key="4">
    <source>
        <dbReference type="SAM" id="MobiDB-lite"/>
    </source>
</evidence>
<dbReference type="EMBL" id="JBEDUW010000002">
    <property type="protein sequence ID" value="KAK9942680.1"/>
    <property type="molecule type" value="Genomic_DNA"/>
</dbReference>
<dbReference type="GO" id="GO:0071011">
    <property type="term" value="C:precatalytic spliceosome"/>
    <property type="evidence" value="ECO:0007669"/>
    <property type="project" value="TreeGrafter"/>
</dbReference>
<gene>
    <name evidence="6" type="ORF">M0R45_008333</name>
</gene>
<dbReference type="PROSITE" id="PS51358">
    <property type="entry name" value="NOP"/>
    <property type="match status" value="1"/>
</dbReference>
<dbReference type="InterPro" id="IPR002687">
    <property type="entry name" value="Nop_dom"/>
</dbReference>
<evidence type="ECO:0000256" key="2">
    <source>
        <dbReference type="ARBA" id="ARBA00023242"/>
    </source>
</evidence>
<organism evidence="6 7">
    <name type="scientific">Rubus argutus</name>
    <name type="common">Southern blackberry</name>
    <dbReference type="NCBI Taxonomy" id="59490"/>
    <lineage>
        <taxon>Eukaryota</taxon>
        <taxon>Viridiplantae</taxon>
        <taxon>Streptophyta</taxon>
        <taxon>Embryophyta</taxon>
        <taxon>Tracheophyta</taxon>
        <taxon>Spermatophyta</taxon>
        <taxon>Magnoliopsida</taxon>
        <taxon>eudicotyledons</taxon>
        <taxon>Gunneridae</taxon>
        <taxon>Pentapetalae</taxon>
        <taxon>rosids</taxon>
        <taxon>fabids</taxon>
        <taxon>Rosales</taxon>
        <taxon>Rosaceae</taxon>
        <taxon>Rosoideae</taxon>
        <taxon>Rosoideae incertae sedis</taxon>
        <taxon>Rubus</taxon>
    </lineage>
</organism>
<dbReference type="GO" id="GO:0046540">
    <property type="term" value="C:U4/U6 x U5 tri-snRNP complex"/>
    <property type="evidence" value="ECO:0007669"/>
    <property type="project" value="InterPro"/>
</dbReference>
<dbReference type="Gene3D" id="1.10.246.90">
    <property type="entry name" value="Nop domain"/>
    <property type="match status" value="1"/>
</dbReference>
<keyword evidence="7" id="KW-1185">Reference proteome</keyword>
<dbReference type="AlphaFoldDB" id="A0AAW1Y137"/>
<dbReference type="InterPro" id="IPR027105">
    <property type="entry name" value="Prp31"/>
</dbReference>
<dbReference type="PANTHER" id="PTHR13904">
    <property type="entry name" value="PRE-MRNA SPLICING FACTOR PRP31"/>
    <property type="match status" value="1"/>
</dbReference>
<evidence type="ECO:0000259" key="5">
    <source>
        <dbReference type="PROSITE" id="PS51358"/>
    </source>
</evidence>
<accession>A0AAW1Y137</accession>
<dbReference type="GO" id="GO:0005687">
    <property type="term" value="C:U4 snRNP"/>
    <property type="evidence" value="ECO:0007669"/>
    <property type="project" value="TreeGrafter"/>
</dbReference>
<feature type="region of interest" description="Disordered" evidence="4">
    <location>
        <begin position="43"/>
        <end position="74"/>
    </location>
</feature>
<reference evidence="6 7" key="1">
    <citation type="journal article" date="2023" name="G3 (Bethesda)">
        <title>A chromosome-length genome assembly and annotation of blackberry (Rubus argutus, cv. 'Hillquist').</title>
        <authorList>
            <person name="Bruna T."/>
            <person name="Aryal R."/>
            <person name="Dudchenko O."/>
            <person name="Sargent D.J."/>
            <person name="Mead D."/>
            <person name="Buti M."/>
            <person name="Cavallini A."/>
            <person name="Hytonen T."/>
            <person name="Andres J."/>
            <person name="Pham M."/>
            <person name="Weisz D."/>
            <person name="Mascagni F."/>
            <person name="Usai G."/>
            <person name="Natali L."/>
            <person name="Bassil N."/>
            <person name="Fernandez G.E."/>
            <person name="Lomsadze A."/>
            <person name="Armour M."/>
            <person name="Olukolu B."/>
            <person name="Poorten T."/>
            <person name="Britton C."/>
            <person name="Davik J."/>
            <person name="Ashrafi H."/>
            <person name="Aiden E.L."/>
            <person name="Borodovsky M."/>
            <person name="Worthington M."/>
        </authorList>
    </citation>
    <scope>NUCLEOTIDE SEQUENCE [LARGE SCALE GENOMIC DNA]</scope>
    <source>
        <strain evidence="6">PI 553951</strain>
    </source>
</reference>
<dbReference type="InterPro" id="IPR036070">
    <property type="entry name" value="Nop_dom_sf"/>
</dbReference>
<dbReference type="InterPro" id="IPR019175">
    <property type="entry name" value="Prp31_C"/>
</dbReference>